<dbReference type="PANTHER" id="PTHR35807">
    <property type="entry name" value="TRANSCRIPTIONAL REGULATOR REDD-RELATED"/>
    <property type="match status" value="1"/>
</dbReference>
<sequence>MADAEQRIYVVGTVGIAVPGRFVDERSLPGRQGRMVFAMLVLHRNQALTREAIANELWPGGRPAAWENAISALISKLRPLLELIEPKGSATVDTAFGAHRLVLPPGIWIDIECAALRLDEAEAALRDGDEARAWPAAHITWAITRRPFLPGEDSPWVAGVRRRLDGLRIRALACLSDVWSARGEYTLASTCVQEALAIDPVREDSYRRLMEIHLSEGNPAAALAVYERCRVTLDDRLGALPGSRTRALYQRVLDVT</sequence>
<evidence type="ECO:0000313" key="2">
    <source>
        <dbReference type="EMBL" id="GAB91583.1"/>
    </source>
</evidence>
<dbReference type="InterPro" id="IPR036388">
    <property type="entry name" value="WH-like_DNA-bd_sf"/>
</dbReference>
<dbReference type="SUPFAM" id="SSF48452">
    <property type="entry name" value="TPR-like"/>
    <property type="match status" value="1"/>
</dbReference>
<dbReference type="InterPro" id="IPR005158">
    <property type="entry name" value="BTAD"/>
</dbReference>
<proteinExistence type="predicted"/>
<dbReference type="Gene3D" id="1.25.40.10">
    <property type="entry name" value="Tetratricopeptide repeat domain"/>
    <property type="match status" value="1"/>
</dbReference>
<dbReference type="eggNOG" id="COG3629">
    <property type="taxonomic scope" value="Bacteria"/>
</dbReference>
<dbReference type="InterPro" id="IPR016032">
    <property type="entry name" value="Sig_transdc_resp-reg_C-effctor"/>
</dbReference>
<dbReference type="AlphaFoldDB" id="K6V5P9"/>
<reference evidence="2 3" key="1">
    <citation type="submission" date="2012-08" db="EMBL/GenBank/DDBJ databases">
        <title>Whole genome shotgun sequence of Gordonia rhizosphera NBRC 16068.</title>
        <authorList>
            <person name="Takarada H."/>
            <person name="Isaki S."/>
            <person name="Hosoyama A."/>
            <person name="Tsuchikane K."/>
            <person name="Katsumata H."/>
            <person name="Baba S."/>
            <person name="Ohji S."/>
            <person name="Yamazaki S."/>
            <person name="Fujita N."/>
        </authorList>
    </citation>
    <scope>NUCLEOTIDE SEQUENCE [LARGE SCALE GENOMIC DNA]</scope>
    <source>
        <strain evidence="2 3">NBRC 16068</strain>
    </source>
</reference>
<dbReference type="SMART" id="SM01043">
    <property type="entry name" value="BTAD"/>
    <property type="match status" value="1"/>
</dbReference>
<dbReference type="STRING" id="1108045.GORHZ_137_00230"/>
<organism evidence="2 3">
    <name type="scientific">Gordonia rhizosphera NBRC 16068</name>
    <dbReference type="NCBI Taxonomy" id="1108045"/>
    <lineage>
        <taxon>Bacteria</taxon>
        <taxon>Bacillati</taxon>
        <taxon>Actinomycetota</taxon>
        <taxon>Actinomycetes</taxon>
        <taxon>Mycobacteriales</taxon>
        <taxon>Gordoniaceae</taxon>
        <taxon>Gordonia</taxon>
    </lineage>
</organism>
<dbReference type="SUPFAM" id="SSF46894">
    <property type="entry name" value="C-terminal effector domain of the bipartite response regulators"/>
    <property type="match status" value="1"/>
</dbReference>
<keyword evidence="2" id="KW-0238">DNA-binding</keyword>
<dbReference type="RefSeq" id="WP_006335187.1">
    <property type="nucleotide sequence ID" value="NZ_BAHC01000137.1"/>
</dbReference>
<gene>
    <name evidence="2" type="ORF">GORHZ_137_00230</name>
</gene>
<keyword evidence="3" id="KW-1185">Reference proteome</keyword>
<dbReference type="GO" id="GO:0006355">
    <property type="term" value="P:regulation of DNA-templated transcription"/>
    <property type="evidence" value="ECO:0007669"/>
    <property type="project" value="InterPro"/>
</dbReference>
<dbReference type="GO" id="GO:0003677">
    <property type="term" value="F:DNA binding"/>
    <property type="evidence" value="ECO:0007669"/>
    <property type="project" value="UniProtKB-KW"/>
</dbReference>
<feature type="domain" description="Bacterial transcriptional activator" evidence="1">
    <location>
        <begin position="109"/>
        <end position="253"/>
    </location>
</feature>
<dbReference type="Gene3D" id="1.10.10.10">
    <property type="entry name" value="Winged helix-like DNA-binding domain superfamily/Winged helix DNA-binding domain"/>
    <property type="match status" value="1"/>
</dbReference>
<protein>
    <submittedName>
        <fullName evidence="2">Putative DNA-binding protein</fullName>
    </submittedName>
</protein>
<accession>K6V5P9</accession>
<evidence type="ECO:0000313" key="3">
    <source>
        <dbReference type="Proteomes" id="UP000008363"/>
    </source>
</evidence>
<dbReference type="Proteomes" id="UP000008363">
    <property type="component" value="Unassembled WGS sequence"/>
</dbReference>
<dbReference type="InterPro" id="IPR051677">
    <property type="entry name" value="AfsR-DnrI-RedD_regulator"/>
</dbReference>
<name>K6V5P9_9ACTN</name>
<dbReference type="Pfam" id="PF03704">
    <property type="entry name" value="BTAD"/>
    <property type="match status" value="1"/>
</dbReference>
<dbReference type="EMBL" id="BAHC01000137">
    <property type="protein sequence ID" value="GAB91583.1"/>
    <property type="molecule type" value="Genomic_DNA"/>
</dbReference>
<dbReference type="InterPro" id="IPR011990">
    <property type="entry name" value="TPR-like_helical_dom_sf"/>
</dbReference>
<comment type="caution">
    <text evidence="2">The sequence shown here is derived from an EMBL/GenBank/DDBJ whole genome shotgun (WGS) entry which is preliminary data.</text>
</comment>
<evidence type="ECO:0000259" key="1">
    <source>
        <dbReference type="SMART" id="SM01043"/>
    </source>
</evidence>